<evidence type="ECO:0000313" key="3">
    <source>
        <dbReference type="Proteomes" id="UP000217446"/>
    </source>
</evidence>
<evidence type="ECO:0000313" key="2">
    <source>
        <dbReference type="EMBL" id="GAX57227.1"/>
    </source>
</evidence>
<dbReference type="SUPFAM" id="SSF46785">
    <property type="entry name" value="Winged helix' DNA-binding domain"/>
    <property type="match status" value="1"/>
</dbReference>
<dbReference type="EMBL" id="BDQI01000033">
    <property type="protein sequence ID" value="GAX57227.1"/>
    <property type="molecule type" value="Genomic_DNA"/>
</dbReference>
<dbReference type="PANTHER" id="PTHR39515:SF2">
    <property type="entry name" value="HTH-TYPE TRANSCRIPTIONAL REGULATOR RV0880"/>
    <property type="match status" value="1"/>
</dbReference>
<dbReference type="PANTHER" id="PTHR39515">
    <property type="entry name" value="CONSERVED PROTEIN"/>
    <property type="match status" value="1"/>
</dbReference>
<protein>
    <submittedName>
        <fullName evidence="2">MarR family transcriptional regulator</fullName>
    </submittedName>
</protein>
<evidence type="ECO:0000259" key="1">
    <source>
        <dbReference type="PROSITE" id="PS50995"/>
    </source>
</evidence>
<dbReference type="SMART" id="SM00347">
    <property type="entry name" value="HTH_MARR"/>
    <property type="match status" value="1"/>
</dbReference>
<dbReference type="GO" id="GO:0003700">
    <property type="term" value="F:DNA-binding transcription factor activity"/>
    <property type="evidence" value="ECO:0007669"/>
    <property type="project" value="InterPro"/>
</dbReference>
<organism evidence="2 3">
    <name type="scientific">Streptomyces olivochromogenes</name>
    <dbReference type="NCBI Taxonomy" id="1963"/>
    <lineage>
        <taxon>Bacteria</taxon>
        <taxon>Bacillati</taxon>
        <taxon>Actinomycetota</taxon>
        <taxon>Actinomycetes</taxon>
        <taxon>Kitasatosporales</taxon>
        <taxon>Streptomycetaceae</taxon>
        <taxon>Streptomyces</taxon>
    </lineage>
</organism>
<dbReference type="Gene3D" id="1.10.10.10">
    <property type="entry name" value="Winged helix-like DNA-binding domain superfamily/Winged helix DNA-binding domain"/>
    <property type="match status" value="1"/>
</dbReference>
<comment type="caution">
    <text evidence="2">The sequence shown here is derived from an EMBL/GenBank/DDBJ whole genome shotgun (WGS) entry which is preliminary data.</text>
</comment>
<accession>A0A250VSN8</accession>
<feature type="domain" description="HTH marR-type" evidence="1">
    <location>
        <begin position="16"/>
        <end position="146"/>
    </location>
</feature>
<dbReference type="STRING" id="1963.AQJ27_36430"/>
<dbReference type="InterPro" id="IPR000835">
    <property type="entry name" value="HTH_MarR-typ"/>
</dbReference>
<dbReference type="InterPro" id="IPR036390">
    <property type="entry name" value="WH_DNA-bd_sf"/>
</dbReference>
<dbReference type="InterPro" id="IPR036388">
    <property type="entry name" value="WH-like_DNA-bd_sf"/>
</dbReference>
<dbReference type="AlphaFoldDB" id="A0A250VSN8"/>
<keyword evidence="3" id="KW-1185">Reference proteome</keyword>
<dbReference type="InterPro" id="IPR052526">
    <property type="entry name" value="HTH-type_Bedaq_tolerance"/>
</dbReference>
<reference evidence="3" key="1">
    <citation type="submission" date="2017-05" db="EMBL/GenBank/DDBJ databases">
        <title>Streptomyces olivochromogenes NBRC 3561 whole genome shotgun sequence.</title>
        <authorList>
            <person name="Dohra H."/>
            <person name="Kodani S."/>
        </authorList>
    </citation>
    <scope>NUCLEOTIDE SEQUENCE [LARGE SCALE GENOMIC DNA]</scope>
    <source>
        <strain evidence="3">NBRC 3561</strain>
    </source>
</reference>
<proteinExistence type="predicted"/>
<dbReference type="PROSITE" id="PS50995">
    <property type="entry name" value="HTH_MARR_2"/>
    <property type="match status" value="1"/>
</dbReference>
<gene>
    <name evidence="2" type="ORF">SO3561_08797</name>
</gene>
<dbReference type="Proteomes" id="UP000217446">
    <property type="component" value="Unassembled WGS sequence"/>
</dbReference>
<name>A0A250VSN8_STROL</name>
<dbReference type="Pfam" id="PF12802">
    <property type="entry name" value="MarR_2"/>
    <property type="match status" value="1"/>
</dbReference>
<sequence length="167" mass="17580">MSDMNEGMGETPEEGPREVAAALSQLAIRMARYLLSDRQGMSLTTAGALSRLEREGPIRLTALAAAEGIAQPSMTVLVQRLEAQGLATRVGHSEDGRVRLVAITDAGRELMVERRRAQSARVVGLLAALPERDVQALGEALRTALPIVARLVQAVPQPGVPGGGTAP</sequence>